<dbReference type="SUPFAM" id="SSF51735">
    <property type="entry name" value="NAD(P)-binding Rossmann-fold domains"/>
    <property type="match status" value="1"/>
</dbReference>
<dbReference type="PRINTS" id="PR00081">
    <property type="entry name" value="GDHRDH"/>
</dbReference>
<sequence length="352" mass="39318">MHLFSKGVNSHAFILPSYFPVYQACPKLCHGNQISSSPAASFRNLRITLADANAISLNVDHFLYTKPHEKTPKHPQFKTKSVPMPQEKKFVDKVAIVTEATEGIGFSIAEKLANSGANLVITSSKLETLDGAVEELKTRGVTVFSFFGNVADPQKRKELIDFTFQKYRRIDVIVSNAAFNFPMNAMLQTEETALNKLWECNFKVHLLLCKEAKAHLQDRSSVVFVSSVAPDQRWGLRGIYDVTKTVVTSLTEALAKELKDLPSNVRVNSIISGNGKEPKHAEKERFFKIPKFFSSEKDKGIEAAEKIKSTMSIAEMTLFLASDEARDISGLTYVFPGDLLRVLKNSAMENFF</sequence>
<organism evidence="2 3">
    <name type="scientific">Stephania yunnanensis</name>
    <dbReference type="NCBI Taxonomy" id="152371"/>
    <lineage>
        <taxon>Eukaryota</taxon>
        <taxon>Viridiplantae</taxon>
        <taxon>Streptophyta</taxon>
        <taxon>Embryophyta</taxon>
        <taxon>Tracheophyta</taxon>
        <taxon>Spermatophyta</taxon>
        <taxon>Magnoliopsida</taxon>
        <taxon>Ranunculales</taxon>
        <taxon>Menispermaceae</taxon>
        <taxon>Menispermoideae</taxon>
        <taxon>Cissampelideae</taxon>
        <taxon>Stephania</taxon>
    </lineage>
</organism>
<keyword evidence="3" id="KW-1185">Reference proteome</keyword>
<reference evidence="2 3" key="1">
    <citation type="submission" date="2024-01" db="EMBL/GenBank/DDBJ databases">
        <title>Genome assemblies of Stephania.</title>
        <authorList>
            <person name="Yang L."/>
        </authorList>
    </citation>
    <scope>NUCLEOTIDE SEQUENCE [LARGE SCALE GENOMIC DNA]</scope>
    <source>
        <strain evidence="2">YNDBR</strain>
        <tissue evidence="2">Leaf</tissue>
    </source>
</reference>
<dbReference type="PRINTS" id="PR00080">
    <property type="entry name" value="SDRFAMILY"/>
</dbReference>
<name>A0AAP0HM78_9MAGN</name>
<evidence type="ECO:0000313" key="2">
    <source>
        <dbReference type="EMBL" id="KAK9091979.1"/>
    </source>
</evidence>
<dbReference type="InterPro" id="IPR002347">
    <property type="entry name" value="SDR_fam"/>
</dbReference>
<accession>A0AAP0HM78</accession>
<evidence type="ECO:0000313" key="3">
    <source>
        <dbReference type="Proteomes" id="UP001420932"/>
    </source>
</evidence>
<comment type="similarity">
    <text evidence="1">Belongs to the short-chain dehydrogenases/reductases (SDR) family.</text>
</comment>
<dbReference type="Gene3D" id="3.40.50.720">
    <property type="entry name" value="NAD(P)-binding Rossmann-like Domain"/>
    <property type="match status" value="1"/>
</dbReference>
<dbReference type="Pfam" id="PF13561">
    <property type="entry name" value="adh_short_C2"/>
    <property type="match status" value="1"/>
</dbReference>
<dbReference type="EMBL" id="JBBNAF010000012">
    <property type="protein sequence ID" value="KAK9091979.1"/>
    <property type="molecule type" value="Genomic_DNA"/>
</dbReference>
<gene>
    <name evidence="2" type="ORF">Syun_026890</name>
</gene>
<evidence type="ECO:0000256" key="1">
    <source>
        <dbReference type="ARBA" id="ARBA00006484"/>
    </source>
</evidence>
<dbReference type="AlphaFoldDB" id="A0AAP0HM78"/>
<comment type="caution">
    <text evidence="2">The sequence shown here is derived from an EMBL/GenBank/DDBJ whole genome shotgun (WGS) entry which is preliminary data.</text>
</comment>
<protein>
    <submittedName>
        <fullName evidence="2">Uncharacterized protein</fullName>
    </submittedName>
</protein>
<proteinExistence type="inferred from homology"/>
<dbReference type="InterPro" id="IPR036291">
    <property type="entry name" value="NAD(P)-bd_dom_sf"/>
</dbReference>
<dbReference type="PANTHER" id="PTHR43943">
    <property type="entry name" value="DEHYDROGENASE/REDUCTASE (SDR FAMILY) MEMBER 4"/>
    <property type="match status" value="1"/>
</dbReference>
<dbReference type="Proteomes" id="UP001420932">
    <property type="component" value="Unassembled WGS sequence"/>
</dbReference>
<dbReference type="PANTHER" id="PTHR43943:SF2">
    <property type="entry name" value="DEHYDROGENASE_REDUCTASE 4"/>
    <property type="match status" value="1"/>
</dbReference>